<dbReference type="Pfam" id="PF07282">
    <property type="entry name" value="Cas12f1-like_TNB"/>
    <property type="match status" value="1"/>
</dbReference>
<gene>
    <name evidence="4" type="ORF">GCM10010170_039790</name>
</gene>
<dbReference type="Proteomes" id="UP001501444">
    <property type="component" value="Unassembled WGS sequence"/>
</dbReference>
<feature type="region of interest" description="Disordered" evidence="2">
    <location>
        <begin position="356"/>
        <end position="447"/>
    </location>
</feature>
<comment type="caution">
    <text evidence="4">The sequence shown here is derived from an EMBL/GenBank/DDBJ whole genome shotgun (WGS) entry which is preliminary data.</text>
</comment>
<evidence type="ECO:0000313" key="4">
    <source>
        <dbReference type="EMBL" id="GAA2350320.1"/>
    </source>
</evidence>
<reference evidence="4 5" key="1">
    <citation type="journal article" date="2019" name="Int. J. Syst. Evol. Microbiol.">
        <title>The Global Catalogue of Microorganisms (GCM) 10K type strain sequencing project: providing services to taxonomists for standard genome sequencing and annotation.</title>
        <authorList>
            <consortium name="The Broad Institute Genomics Platform"/>
            <consortium name="The Broad Institute Genome Sequencing Center for Infectious Disease"/>
            <person name="Wu L."/>
            <person name="Ma J."/>
        </authorList>
    </citation>
    <scope>NUCLEOTIDE SEQUENCE [LARGE SCALE GENOMIC DNA]</scope>
    <source>
        <strain evidence="4 5">JCM 3272</strain>
    </source>
</reference>
<protein>
    <recommendedName>
        <fullName evidence="3">Cas12f1-like TNB domain-containing protein</fullName>
    </recommendedName>
</protein>
<dbReference type="EMBL" id="BAAARV010000029">
    <property type="protein sequence ID" value="GAA2350320.1"/>
    <property type="molecule type" value="Genomic_DNA"/>
</dbReference>
<proteinExistence type="predicted"/>
<feature type="region of interest" description="Disordered" evidence="2">
    <location>
        <begin position="582"/>
        <end position="604"/>
    </location>
</feature>
<keyword evidence="1" id="KW-0238">DNA-binding</keyword>
<feature type="compositionally biased region" description="Basic and acidic residues" evidence="2">
    <location>
        <begin position="419"/>
        <end position="437"/>
    </location>
</feature>
<keyword evidence="5" id="KW-1185">Reference proteome</keyword>
<sequence length="675" mass="74186">MPGEVETVRDTDLAPVRRTRGKSKTKNWRRDQDAPVAVIRLELDALDAQAHRRVEGMYEAAFRLRRALQAQARSRVDAYWAAHRLRAVDAKKARARFGLSRTSLETVAYQHVERADWMRHHLTKALAMHLADEVWEACDRHLFADKTGKRFGRPRAGRWFDFARIPGRARSHTQAKKWETFRLVGSLDAHATTYPPRQPESALTQPAVMPAPTKPRAGWWSYDGPLTVVFTGLPAGDLVLPVRLPQGAGQWSRLKHFLADPAVWHKIDLVRVQDRRAPDGWRYYAHLMVLAPGWTSPAVAADRAAAPRDRIAGVDGNVSNLAVVSMPLDSAEGALLATYVTVTPEQRAAAEQAALTARRRQRALDRSRRSSNAAQYAPSRRQANRAERRQRAGLTERTVGTPAGGRVSDAAGRPKRSYRKDQYSDTYRRVRADHAQDSRAATQAKRARARDVARQIVTTHGPHLVTEHVDMRTWARLWGKGIALFSPGMLVAALDREARAAGGRLLRAGTYRTALSQRCPCGHRAKKPLAQRTHRCERCGLVGDRDLVAAAMAACVRLSDPDDPSTARLDDPLVATLRQRVTTGQQEALARSTAPAPVPAHAGTGVGTAATHVVASARQTTLLTVCATPDETPTAASSDGTTRKHTDGQQERHPTSGAAGRVATPRDSALASSEP</sequence>
<dbReference type="InterPro" id="IPR010095">
    <property type="entry name" value="Cas12f1-like_TNB"/>
</dbReference>
<feature type="region of interest" description="Disordered" evidence="2">
    <location>
        <begin position="625"/>
        <end position="675"/>
    </location>
</feature>
<name>A0ABN3GFC9_9ACTN</name>
<feature type="domain" description="Cas12f1-like TNB" evidence="3">
    <location>
        <begin position="489"/>
        <end position="550"/>
    </location>
</feature>
<accession>A0ABN3GFC9</accession>
<dbReference type="RefSeq" id="WP_344613928.1">
    <property type="nucleotide sequence ID" value="NZ_BAAARV010000029.1"/>
</dbReference>
<feature type="compositionally biased region" description="Basic and acidic residues" evidence="2">
    <location>
        <begin position="641"/>
        <end position="654"/>
    </location>
</feature>
<evidence type="ECO:0000313" key="5">
    <source>
        <dbReference type="Proteomes" id="UP001501444"/>
    </source>
</evidence>
<evidence type="ECO:0000256" key="2">
    <source>
        <dbReference type="SAM" id="MobiDB-lite"/>
    </source>
</evidence>
<organism evidence="4 5">
    <name type="scientific">Dactylosporangium salmoneum</name>
    <dbReference type="NCBI Taxonomy" id="53361"/>
    <lineage>
        <taxon>Bacteria</taxon>
        <taxon>Bacillati</taxon>
        <taxon>Actinomycetota</taxon>
        <taxon>Actinomycetes</taxon>
        <taxon>Micromonosporales</taxon>
        <taxon>Micromonosporaceae</taxon>
        <taxon>Dactylosporangium</taxon>
    </lineage>
</organism>
<evidence type="ECO:0000256" key="1">
    <source>
        <dbReference type="ARBA" id="ARBA00023125"/>
    </source>
</evidence>
<evidence type="ECO:0000259" key="3">
    <source>
        <dbReference type="Pfam" id="PF07282"/>
    </source>
</evidence>